<accession>K8EXT7</accession>
<evidence type="ECO:0000256" key="1">
    <source>
        <dbReference type="ARBA" id="ARBA00007637"/>
    </source>
</evidence>
<feature type="domain" description="NAD-dependent epimerase/dehydratase" evidence="4">
    <location>
        <begin position="208"/>
        <end position="442"/>
    </location>
</feature>
<dbReference type="GeneID" id="19015017"/>
<feature type="compositionally biased region" description="Acidic residues" evidence="3">
    <location>
        <begin position="106"/>
        <end position="115"/>
    </location>
</feature>
<dbReference type="EMBL" id="FO082273">
    <property type="protein sequence ID" value="CCO17295.1"/>
    <property type="molecule type" value="Genomic_DNA"/>
</dbReference>
<dbReference type="PANTHER" id="PTHR43574">
    <property type="entry name" value="EPIMERASE-RELATED"/>
    <property type="match status" value="1"/>
</dbReference>
<feature type="compositionally biased region" description="Low complexity" evidence="3">
    <location>
        <begin position="184"/>
        <end position="198"/>
    </location>
</feature>
<dbReference type="eggNOG" id="KOG1371">
    <property type="taxonomic scope" value="Eukaryota"/>
</dbReference>
<keyword evidence="6" id="KW-1185">Reference proteome</keyword>
<feature type="compositionally biased region" description="Basic residues" evidence="3">
    <location>
        <begin position="67"/>
        <end position="77"/>
    </location>
</feature>
<dbReference type="AlphaFoldDB" id="K8EXT7"/>
<dbReference type="STRING" id="41875.K8EXT7"/>
<evidence type="ECO:0000259" key="4">
    <source>
        <dbReference type="Pfam" id="PF01370"/>
    </source>
</evidence>
<dbReference type="Proteomes" id="UP000198341">
    <property type="component" value="Chromosome 6"/>
</dbReference>
<dbReference type="Pfam" id="PF01370">
    <property type="entry name" value="Epimerase"/>
    <property type="match status" value="1"/>
</dbReference>
<evidence type="ECO:0000256" key="2">
    <source>
        <dbReference type="ARBA" id="ARBA00023027"/>
    </source>
</evidence>
<dbReference type="SUPFAM" id="SSF51735">
    <property type="entry name" value="NAD(P)-binding Rossmann-fold domains"/>
    <property type="match status" value="1"/>
</dbReference>
<name>K8EXT7_9CHLO</name>
<sequence length="553" mass="60329">MPRTPTLLGGGGGGGAGLGGVLGGGGSSRSGGGLFRLKLSSPLCIAAVMSVTFFVYVFSNSSSSAIHQHHNHNHHRLQQQQQQNSRRFGGGASEHHHRRHHRDEVDNFEDDDELHDDAHSSRNSYHRNHHQEEEEEGGGKSNTILGRERTKKKGSGAGSSLPKSSVSYPKAKKDSASLIAQSCNGGNSNDDNNNNNNSEGEDQPKVFLVTGTAGFVGYHVATKLKERGDYVVGLDVVNDYYPQGLKRARLKELNRAGVHTVEADLNDQETLAEMFSLCTFTHVLHLAAQAGVRYAAKNPHAYVHSNVAGFVSLMEVAVRQRPFIPRVIFASSSSVYGLNTKVPFSETDMTDSPASLYAATKKSDELLAHTYNAIHGVAVTALRFFTVYGPLGRPDMAYFSFANNIVKGKPIKIFTGPGGSELARDFTYIDDVARGVIASCDTSEPSNTPSEKTAGKKKPKFRVYNLGNTHPVTVSDFVSTLEKHLGKEAIREYVPMPKTGDVPFTHADVSAARRDLGYEPRVSLDEGLKKFVDWYTSYYVDGKHSEDQNYVPN</sequence>
<feature type="region of interest" description="Disordered" evidence="3">
    <location>
        <begin position="67"/>
        <end position="203"/>
    </location>
</feature>
<keyword evidence="2" id="KW-0520">NAD</keyword>
<comment type="similarity">
    <text evidence="1">Belongs to the NAD(P)-dependent epimerase/dehydratase family.</text>
</comment>
<evidence type="ECO:0000256" key="3">
    <source>
        <dbReference type="SAM" id="MobiDB-lite"/>
    </source>
</evidence>
<proteinExistence type="inferred from homology"/>
<dbReference type="PRINTS" id="PR01713">
    <property type="entry name" value="NUCEPIMERASE"/>
</dbReference>
<organism evidence="5 6">
    <name type="scientific">Bathycoccus prasinos</name>
    <dbReference type="NCBI Taxonomy" id="41875"/>
    <lineage>
        <taxon>Eukaryota</taxon>
        <taxon>Viridiplantae</taxon>
        <taxon>Chlorophyta</taxon>
        <taxon>Mamiellophyceae</taxon>
        <taxon>Mamiellales</taxon>
        <taxon>Bathycoccaceae</taxon>
        <taxon>Bathycoccus</taxon>
    </lineage>
</organism>
<evidence type="ECO:0000313" key="6">
    <source>
        <dbReference type="Proteomes" id="UP000198341"/>
    </source>
</evidence>
<dbReference type="KEGG" id="bpg:Bathy06g00370"/>
<evidence type="ECO:0000313" key="5">
    <source>
        <dbReference type="EMBL" id="CCO17295.1"/>
    </source>
</evidence>
<dbReference type="OrthoDB" id="202470at2759"/>
<dbReference type="Gene3D" id="3.40.50.720">
    <property type="entry name" value="NAD(P)-binding Rossmann-like Domain"/>
    <property type="match status" value="1"/>
</dbReference>
<protein>
    <recommendedName>
        <fullName evidence="4">NAD-dependent epimerase/dehydratase domain-containing protein</fullName>
    </recommendedName>
</protein>
<dbReference type="InterPro" id="IPR036291">
    <property type="entry name" value="NAD(P)-bd_dom_sf"/>
</dbReference>
<gene>
    <name evidence="5" type="ORF">Bathy06g00370</name>
</gene>
<dbReference type="InterPro" id="IPR001509">
    <property type="entry name" value="Epimerase_deHydtase"/>
</dbReference>
<dbReference type="RefSeq" id="XP_007512695.1">
    <property type="nucleotide sequence ID" value="XM_007512633.1"/>
</dbReference>
<reference evidence="5 6" key="1">
    <citation type="submission" date="2011-10" db="EMBL/GenBank/DDBJ databases">
        <authorList>
            <person name="Genoscope - CEA"/>
        </authorList>
    </citation>
    <scope>NUCLEOTIDE SEQUENCE [LARGE SCALE GENOMIC DNA]</scope>
    <source>
        <strain evidence="5 6">RCC 1105</strain>
    </source>
</reference>